<dbReference type="SUPFAM" id="SSF47616">
    <property type="entry name" value="GST C-terminal domain-like"/>
    <property type="match status" value="1"/>
</dbReference>
<accession>A0A166LWL6</accession>
<keyword evidence="3" id="KW-1185">Reference proteome</keyword>
<dbReference type="SUPFAM" id="SSF52833">
    <property type="entry name" value="Thioredoxin-like"/>
    <property type="match status" value="1"/>
</dbReference>
<dbReference type="OrthoDB" id="4951845at2759"/>
<dbReference type="InterPro" id="IPR036282">
    <property type="entry name" value="Glutathione-S-Trfase_C_sf"/>
</dbReference>
<proteinExistence type="predicted"/>
<sequence>MTIIFYDIPSKLAVKSGRPTLESRLRLALNIKGLPYQTVWVEFPNIDRVCKDIGAKPTDSLEIARYLDNQYPETIAMFPKGSQALQAAFKEAMSASPWPTFSLRRMNAPSEHSTFEEEEDPKGEARDEQWAKMREGHEIIAAWFLKSEESQFVMGKDVSFADTMLVAWLRVVGVAYGEESDEWKAVLALQDGWWARDLKQFDQYLAGV</sequence>
<protein>
    <recommendedName>
        <fullName evidence="1">Glutathione S-transferase UstS-like C-terminal domain-containing protein</fullName>
    </recommendedName>
</protein>
<dbReference type="InterPro" id="IPR036249">
    <property type="entry name" value="Thioredoxin-like_sf"/>
</dbReference>
<dbReference type="Pfam" id="PF22041">
    <property type="entry name" value="GST_C_7"/>
    <property type="match status" value="1"/>
</dbReference>
<dbReference type="EMBL" id="KV417533">
    <property type="protein sequence ID" value="KZP23392.1"/>
    <property type="molecule type" value="Genomic_DNA"/>
</dbReference>
<name>A0A166LWL6_9AGAM</name>
<dbReference type="InterPro" id="IPR054416">
    <property type="entry name" value="GST_UstS-like_C"/>
</dbReference>
<reference evidence="2 3" key="1">
    <citation type="journal article" date="2016" name="Mol. Biol. Evol.">
        <title>Comparative Genomics of Early-Diverging Mushroom-Forming Fungi Provides Insights into the Origins of Lignocellulose Decay Capabilities.</title>
        <authorList>
            <person name="Nagy L.G."/>
            <person name="Riley R."/>
            <person name="Tritt A."/>
            <person name="Adam C."/>
            <person name="Daum C."/>
            <person name="Floudas D."/>
            <person name="Sun H."/>
            <person name="Yadav J.S."/>
            <person name="Pangilinan J."/>
            <person name="Larsson K.H."/>
            <person name="Matsuura K."/>
            <person name="Barry K."/>
            <person name="Labutti K."/>
            <person name="Kuo R."/>
            <person name="Ohm R.A."/>
            <person name="Bhattacharya S.S."/>
            <person name="Shirouzu T."/>
            <person name="Yoshinaga Y."/>
            <person name="Martin F.M."/>
            <person name="Grigoriev I.V."/>
            <person name="Hibbett D.S."/>
        </authorList>
    </citation>
    <scope>NUCLEOTIDE SEQUENCE [LARGE SCALE GENOMIC DNA]</scope>
    <source>
        <strain evidence="2 3">CBS 109695</strain>
    </source>
</reference>
<evidence type="ECO:0000313" key="3">
    <source>
        <dbReference type="Proteomes" id="UP000076532"/>
    </source>
</evidence>
<gene>
    <name evidence="2" type="ORF">FIBSPDRAFT_919171</name>
</gene>
<dbReference type="Gene3D" id="1.20.1050.10">
    <property type="match status" value="1"/>
</dbReference>
<evidence type="ECO:0000313" key="2">
    <source>
        <dbReference type="EMBL" id="KZP23392.1"/>
    </source>
</evidence>
<organism evidence="2 3">
    <name type="scientific">Athelia psychrophila</name>
    <dbReference type="NCBI Taxonomy" id="1759441"/>
    <lineage>
        <taxon>Eukaryota</taxon>
        <taxon>Fungi</taxon>
        <taxon>Dikarya</taxon>
        <taxon>Basidiomycota</taxon>
        <taxon>Agaricomycotina</taxon>
        <taxon>Agaricomycetes</taxon>
        <taxon>Agaricomycetidae</taxon>
        <taxon>Atheliales</taxon>
        <taxon>Atheliaceae</taxon>
        <taxon>Athelia</taxon>
    </lineage>
</organism>
<dbReference type="Proteomes" id="UP000076532">
    <property type="component" value="Unassembled WGS sequence"/>
</dbReference>
<dbReference type="Gene3D" id="3.40.30.10">
    <property type="entry name" value="Glutaredoxin"/>
    <property type="match status" value="1"/>
</dbReference>
<evidence type="ECO:0000259" key="1">
    <source>
        <dbReference type="Pfam" id="PF22041"/>
    </source>
</evidence>
<dbReference type="AlphaFoldDB" id="A0A166LWL6"/>
<feature type="domain" description="Glutathione S-transferase UstS-like C-terminal" evidence="1">
    <location>
        <begin position="117"/>
        <end position="204"/>
    </location>
</feature>